<dbReference type="EMBL" id="RAQM01000010">
    <property type="protein sequence ID" value="RKF03162.1"/>
    <property type="molecule type" value="Genomic_DNA"/>
</dbReference>
<evidence type="ECO:0000313" key="1">
    <source>
        <dbReference type="EMBL" id="RKF03162.1"/>
    </source>
</evidence>
<comment type="caution">
    <text evidence="1">The sequence shown here is derived from an EMBL/GenBank/DDBJ whole genome shotgun (WGS) entry which is preliminary data.</text>
</comment>
<keyword evidence="2" id="KW-1185">Reference proteome</keyword>
<name>A0A420DZB3_9FLAO</name>
<dbReference type="Proteomes" id="UP000285780">
    <property type="component" value="Unassembled WGS sequence"/>
</dbReference>
<dbReference type="RefSeq" id="WP_120187269.1">
    <property type="nucleotide sequence ID" value="NZ_RAQM01000010.1"/>
</dbReference>
<organism evidence="1 2">
    <name type="scientific">Tenacibaculum lutimaris</name>
    <dbReference type="NCBI Taxonomy" id="285258"/>
    <lineage>
        <taxon>Bacteria</taxon>
        <taxon>Pseudomonadati</taxon>
        <taxon>Bacteroidota</taxon>
        <taxon>Flavobacteriia</taxon>
        <taxon>Flavobacteriales</taxon>
        <taxon>Flavobacteriaceae</taxon>
        <taxon>Tenacibaculum</taxon>
    </lineage>
</organism>
<protein>
    <submittedName>
        <fullName evidence="1">Uncharacterized protein</fullName>
    </submittedName>
</protein>
<accession>A0A420DZB3</accession>
<dbReference type="AlphaFoldDB" id="A0A420DZB3"/>
<reference evidence="1 2" key="1">
    <citation type="submission" date="2018-09" db="EMBL/GenBank/DDBJ databases">
        <title>Genomic Encyclopedia of Archaeal and Bacterial Type Strains, Phase II (KMG-II): from individual species to whole genera.</title>
        <authorList>
            <person name="Goeker M."/>
        </authorList>
    </citation>
    <scope>NUCLEOTIDE SEQUENCE [LARGE SCALE GENOMIC DNA]</scope>
    <source>
        <strain evidence="1 2">DSM 16505</strain>
    </source>
</reference>
<proteinExistence type="predicted"/>
<gene>
    <name evidence="1" type="ORF">C8N26_2152</name>
</gene>
<sequence length="132" mass="15056">MQSLNTTQNIKDQFIVNKKQVSKNKVLKTSILFDKIESNLQSSLNLHKNSSNLSFKSIDFDLLENAYLNDKLIIKNNVKKLSTTEVVLNITVSKKEEKKQDIICKAVFSYTVKKLLDDLDDCFLKSVSPLLS</sequence>
<evidence type="ECO:0000313" key="2">
    <source>
        <dbReference type="Proteomes" id="UP000285780"/>
    </source>
</evidence>